<name>A0A9X2EVS4_9GAMM</name>
<dbReference type="Proteomes" id="UP001139028">
    <property type="component" value="Unassembled WGS sequence"/>
</dbReference>
<comment type="caution">
    <text evidence="1">The sequence shown here is derived from an EMBL/GenBank/DDBJ whole genome shotgun (WGS) entry which is preliminary data.</text>
</comment>
<dbReference type="RefSeq" id="WP_252472821.1">
    <property type="nucleotide sequence ID" value="NZ_JALBWM010000213.1"/>
</dbReference>
<gene>
    <name evidence="1" type="ORF">MO867_21195</name>
</gene>
<dbReference type="AlphaFoldDB" id="A0A9X2EVS4"/>
<accession>A0A9X2EVS4</accession>
<dbReference type="EMBL" id="JALBWM010000213">
    <property type="protein sequence ID" value="MCO1336848.1"/>
    <property type="molecule type" value="Genomic_DNA"/>
</dbReference>
<sequence length="66" mass="7565">MGNKIWGFIRWHFEPRHFTTPLATTNSLATIEVLEGGHGAIVRGQTHVFIFGFRVACIQRTVPWEK</sequence>
<proteinExistence type="predicted"/>
<keyword evidence="2" id="KW-1185">Reference proteome</keyword>
<organism evidence="1 2">
    <name type="scientific">Microbulbifer okhotskensis</name>
    <dbReference type="NCBI Taxonomy" id="2926617"/>
    <lineage>
        <taxon>Bacteria</taxon>
        <taxon>Pseudomonadati</taxon>
        <taxon>Pseudomonadota</taxon>
        <taxon>Gammaproteobacteria</taxon>
        <taxon>Cellvibrionales</taxon>
        <taxon>Microbulbiferaceae</taxon>
        <taxon>Microbulbifer</taxon>
    </lineage>
</organism>
<protein>
    <submittedName>
        <fullName evidence="1">Uncharacterized protein</fullName>
    </submittedName>
</protein>
<reference evidence="1" key="1">
    <citation type="journal article" date="2022" name="Arch. Microbiol.">
        <title>Microbulbifer okhotskensis sp. nov., isolated from a deep bottom sediment of the Okhotsk Sea.</title>
        <authorList>
            <person name="Romanenko L."/>
            <person name="Kurilenko V."/>
            <person name="Otstavnykh N."/>
            <person name="Velansky P."/>
            <person name="Isaeva M."/>
            <person name="Mikhailov V."/>
        </authorList>
    </citation>
    <scope>NUCLEOTIDE SEQUENCE</scope>
    <source>
        <strain evidence="1">OS29</strain>
    </source>
</reference>
<evidence type="ECO:0000313" key="2">
    <source>
        <dbReference type="Proteomes" id="UP001139028"/>
    </source>
</evidence>
<evidence type="ECO:0000313" key="1">
    <source>
        <dbReference type="EMBL" id="MCO1336848.1"/>
    </source>
</evidence>